<dbReference type="KEGG" id="bvz:BRAD3257_4344"/>
<evidence type="ECO:0000313" key="2">
    <source>
        <dbReference type="EMBL" id="SPP95340.1"/>
    </source>
</evidence>
<evidence type="ECO:0008006" key="4">
    <source>
        <dbReference type="Google" id="ProtNLM"/>
    </source>
</evidence>
<evidence type="ECO:0000256" key="1">
    <source>
        <dbReference type="SAM" id="Phobius"/>
    </source>
</evidence>
<dbReference type="RefSeq" id="WP_122403153.1">
    <property type="nucleotide sequence ID" value="NZ_LS398110.1"/>
</dbReference>
<keyword evidence="1" id="KW-0812">Transmembrane</keyword>
<keyword evidence="1" id="KW-1133">Transmembrane helix</keyword>
<dbReference type="AlphaFoldDB" id="A0A2U3Q1R6"/>
<feature type="transmembrane region" description="Helical" evidence="1">
    <location>
        <begin position="309"/>
        <end position="336"/>
    </location>
</feature>
<reference evidence="2 3" key="1">
    <citation type="submission" date="2018-03" db="EMBL/GenBank/DDBJ databases">
        <authorList>
            <person name="Gully D."/>
        </authorList>
    </citation>
    <scope>NUCLEOTIDE SEQUENCE [LARGE SCALE GENOMIC DNA]</scope>
    <source>
        <strain evidence="2">ORS3257</strain>
    </source>
</reference>
<feature type="transmembrane region" description="Helical" evidence="1">
    <location>
        <begin position="264"/>
        <end position="289"/>
    </location>
</feature>
<dbReference type="Proteomes" id="UP000246085">
    <property type="component" value="Chromosome BRAD3257"/>
</dbReference>
<name>A0A2U3Q1R6_9BRAD</name>
<gene>
    <name evidence="2" type="ORF">BRAD3257_4344</name>
</gene>
<sequence>MLGRFAEIFAKEISALIDALVKAEPLKALSAKIVFIATLVAESIYTDIFDRVALLLATRLAERLATKPQQIEATQKLVDQIGREIAIDRGAIFLSGLLCLLMTIVCLVAPLLYRFASRRRLRIFVSFNRVRGDAAEQLHVFLERKGFAVSRLPFDDKAEHQALLRKIVELLKKTELVVCIPGPSDSFVEHEILAATTIGHPVVLLISGDDGTIPNTADKRYPVFQIEALADNGFHPLEIFLSFIGGDLQSMLEICKRSLRQGKAISWAIAMTFLLVTMALWLLSAFLVYSKAASLQPEATDPLPMMLAVGVQALVFAGLCVVPATFCAFISMRILLSLYRQLRAQWLAELKVEVAAFSRDDWADLMHDVSSGPAIYEAMLQLAPLAHHERAAGIA</sequence>
<dbReference type="EMBL" id="LS398110">
    <property type="protein sequence ID" value="SPP95340.1"/>
    <property type="molecule type" value="Genomic_DNA"/>
</dbReference>
<keyword evidence="1" id="KW-0472">Membrane</keyword>
<organism evidence="2 3">
    <name type="scientific">Bradyrhizobium vignae</name>
    <dbReference type="NCBI Taxonomy" id="1549949"/>
    <lineage>
        <taxon>Bacteria</taxon>
        <taxon>Pseudomonadati</taxon>
        <taxon>Pseudomonadota</taxon>
        <taxon>Alphaproteobacteria</taxon>
        <taxon>Hyphomicrobiales</taxon>
        <taxon>Nitrobacteraceae</taxon>
        <taxon>Bradyrhizobium</taxon>
    </lineage>
</organism>
<accession>A0A4Q0Q569</accession>
<accession>A0A2U3Q1R6</accession>
<proteinExistence type="predicted"/>
<feature type="transmembrane region" description="Helical" evidence="1">
    <location>
        <begin position="92"/>
        <end position="113"/>
    </location>
</feature>
<protein>
    <recommendedName>
        <fullName evidence="4">TIR domain-containing protein</fullName>
    </recommendedName>
</protein>
<evidence type="ECO:0000313" key="3">
    <source>
        <dbReference type="Proteomes" id="UP000246085"/>
    </source>
</evidence>